<sequence length="228" mass="26407">MEGKARGLRDGEYWEVEPENGTDMERGNQRAWGRGDIEGKRQEDIPLRSTTCQEVSRSKNATSEDELMELTSKHEITERKGDADTRQSSPRKQVVVRLEPSLGEKLAKKRATADEMEDKLQTLRFDFKNKLQSVDHMKKELNNLEAHLLQSVQKVEGYMRQIYSLKREADDLFEKLKSTSIQLALDFSILTREYDYLHSKIGASVAILKRYRPAQSCFFSQKGPTWFK</sequence>
<evidence type="ECO:0000256" key="1">
    <source>
        <dbReference type="SAM" id="Coils"/>
    </source>
</evidence>
<dbReference type="Proteomes" id="UP000807504">
    <property type="component" value="Unassembled WGS sequence"/>
</dbReference>
<reference evidence="3" key="1">
    <citation type="journal article" date="2020" name="bioRxiv">
        <title>Chromosome-level reference genome of the European wasp spider Argiope bruennichi: a resource for studies on range expansion and evolutionary adaptation.</title>
        <authorList>
            <person name="Sheffer M.M."/>
            <person name="Hoppe A."/>
            <person name="Krehenwinkel H."/>
            <person name="Uhl G."/>
            <person name="Kuss A.W."/>
            <person name="Jensen L."/>
            <person name="Jensen C."/>
            <person name="Gillespie R.G."/>
            <person name="Hoff K.J."/>
            <person name="Prost S."/>
        </authorList>
    </citation>
    <scope>NUCLEOTIDE SEQUENCE</scope>
</reference>
<evidence type="ECO:0000256" key="2">
    <source>
        <dbReference type="SAM" id="MobiDB-lite"/>
    </source>
</evidence>
<feature type="coiled-coil region" evidence="1">
    <location>
        <begin position="106"/>
        <end position="154"/>
    </location>
</feature>
<keyword evidence="4" id="KW-1185">Reference proteome</keyword>
<dbReference type="AlphaFoldDB" id="A0A8T0E2X2"/>
<feature type="compositionally biased region" description="Basic and acidic residues" evidence="2">
    <location>
        <begin position="23"/>
        <end position="46"/>
    </location>
</feature>
<organism evidence="3 4">
    <name type="scientific">Argiope bruennichi</name>
    <name type="common">Wasp spider</name>
    <name type="synonym">Aranea bruennichi</name>
    <dbReference type="NCBI Taxonomy" id="94029"/>
    <lineage>
        <taxon>Eukaryota</taxon>
        <taxon>Metazoa</taxon>
        <taxon>Ecdysozoa</taxon>
        <taxon>Arthropoda</taxon>
        <taxon>Chelicerata</taxon>
        <taxon>Arachnida</taxon>
        <taxon>Araneae</taxon>
        <taxon>Araneomorphae</taxon>
        <taxon>Entelegynae</taxon>
        <taxon>Araneoidea</taxon>
        <taxon>Araneidae</taxon>
        <taxon>Argiope</taxon>
    </lineage>
</organism>
<feature type="compositionally biased region" description="Basic and acidic residues" evidence="2">
    <location>
        <begin position="1"/>
        <end position="12"/>
    </location>
</feature>
<name>A0A8T0E2X2_ARGBR</name>
<feature type="region of interest" description="Disordered" evidence="2">
    <location>
        <begin position="1"/>
        <end position="92"/>
    </location>
</feature>
<feature type="compositionally biased region" description="Basic and acidic residues" evidence="2">
    <location>
        <begin position="71"/>
        <end position="85"/>
    </location>
</feature>
<evidence type="ECO:0000313" key="4">
    <source>
        <dbReference type="Proteomes" id="UP000807504"/>
    </source>
</evidence>
<feature type="compositionally biased region" description="Polar residues" evidence="2">
    <location>
        <begin position="48"/>
        <end position="61"/>
    </location>
</feature>
<dbReference type="EMBL" id="JABXBU010002231">
    <property type="protein sequence ID" value="KAF8764535.1"/>
    <property type="molecule type" value="Genomic_DNA"/>
</dbReference>
<reference evidence="3" key="2">
    <citation type="submission" date="2020-06" db="EMBL/GenBank/DDBJ databases">
        <authorList>
            <person name="Sheffer M."/>
        </authorList>
    </citation>
    <scope>NUCLEOTIDE SEQUENCE</scope>
</reference>
<protein>
    <submittedName>
        <fullName evidence="3">Uncharacterized protein</fullName>
    </submittedName>
</protein>
<accession>A0A8T0E2X2</accession>
<proteinExistence type="predicted"/>
<gene>
    <name evidence="3" type="ORF">HNY73_022600</name>
</gene>
<feature type="compositionally biased region" description="Acidic residues" evidence="2">
    <location>
        <begin position="13"/>
        <end position="22"/>
    </location>
</feature>
<comment type="caution">
    <text evidence="3">The sequence shown here is derived from an EMBL/GenBank/DDBJ whole genome shotgun (WGS) entry which is preliminary data.</text>
</comment>
<keyword evidence="1" id="KW-0175">Coiled coil</keyword>
<evidence type="ECO:0000313" key="3">
    <source>
        <dbReference type="EMBL" id="KAF8764535.1"/>
    </source>
</evidence>